<name>A0ACC0V5T6_9HYPO</name>
<organism evidence="1 2">
    <name type="scientific">Trichothecium roseum</name>
    <dbReference type="NCBI Taxonomy" id="47278"/>
    <lineage>
        <taxon>Eukaryota</taxon>
        <taxon>Fungi</taxon>
        <taxon>Dikarya</taxon>
        <taxon>Ascomycota</taxon>
        <taxon>Pezizomycotina</taxon>
        <taxon>Sordariomycetes</taxon>
        <taxon>Hypocreomycetidae</taxon>
        <taxon>Hypocreales</taxon>
        <taxon>Hypocreales incertae sedis</taxon>
        <taxon>Trichothecium</taxon>
    </lineage>
</organism>
<dbReference type="Proteomes" id="UP001163324">
    <property type="component" value="Chromosome 3"/>
</dbReference>
<keyword evidence="2" id="KW-1185">Reference proteome</keyword>
<dbReference type="EMBL" id="CM047942">
    <property type="protein sequence ID" value="KAI9901755.1"/>
    <property type="molecule type" value="Genomic_DNA"/>
</dbReference>
<proteinExistence type="predicted"/>
<sequence>MFTSRGLRPWALRPGITRPSIAPRLLYLTSSVRPRLSVPRPATKAWESTAIADTGAAEVNTSEGEKGSGHIGVEPNESILFFDNIFPLNLNNILVRPWKTDQDVTDLMRRFESSSLGIMEPIRMVKTAIPKDASMKVTEILPRLKDGGAFVKFQHDPSVDASKIEEHIVSRLHERPLKPWFNPFRRVKARLVRGTPWLEDLARYPTNLVRVEFVPPEAGQTPQELSEESLYTLFRKFGRISDIIPQPTDSKESPRFAQVQFPLMRDAIMARNCMHGFVVGETLGGGKTGTKLRMSYQKKLKAHSIWNWLTNHPRIVIPVIAAFVAGISVIIFDPIREFFIKMHIQHSLKFTESRVYKWFRSRTNNFAGFANPKEDDDSLSTVWNHRRDIIDQLRSWLDGASDTFIVVTGPRGSGKNDMVMKQSLGEHENVLKIDCRPIVEARGESGTIRRLAASVGYRPVFSWANSISSMVDLAVQSTTGVKAGFSETLESQLNKILHTAGSALKEVALSGRSRKDKDANASEDAYLESHPDKRPVVVIDNFLHKAEDKGIVYDKISDWAASLVQNNIAHVIFLTSNSGYTKQLSKALPDRVLRTVSLGDLEPDVAKNFVLTRVDDHEAERKNQNGKEKNRAVYKKPDLAGLDECIETVGGRLTDLEFLTRRIKTGQSPKQAVDEIVSECATDIVKMFLLTKPADEHRRWSTQQAWSLVKGLASNPSLRYNSVALSAPFASSASSYATDPDAALEGLENAELITVKYQQGRPSTIAAAKPLSQAAFAVLVGDRVLKAKMDLAVMSEIAKDEAKTIDGAEKELALLGSLPKQPGETSERIRYLLNKVQGSQASITKLEKEMGALKKILNSEN</sequence>
<accession>A0ACC0V5T6</accession>
<protein>
    <submittedName>
        <fullName evidence="1">Uncharacterized protein</fullName>
    </submittedName>
</protein>
<comment type="caution">
    <text evidence="1">The sequence shown here is derived from an EMBL/GenBank/DDBJ whole genome shotgun (WGS) entry which is preliminary data.</text>
</comment>
<evidence type="ECO:0000313" key="1">
    <source>
        <dbReference type="EMBL" id="KAI9901755.1"/>
    </source>
</evidence>
<evidence type="ECO:0000313" key="2">
    <source>
        <dbReference type="Proteomes" id="UP001163324"/>
    </source>
</evidence>
<gene>
    <name evidence="1" type="ORF">N3K66_003572</name>
</gene>
<reference evidence="1" key="1">
    <citation type="submission" date="2022-10" db="EMBL/GenBank/DDBJ databases">
        <title>Complete Genome of Trichothecium roseum strain YXFP-22015, a Plant Pathogen Isolated from Citrus.</title>
        <authorList>
            <person name="Wang Y."/>
            <person name="Zhu L."/>
        </authorList>
    </citation>
    <scope>NUCLEOTIDE SEQUENCE</scope>
    <source>
        <strain evidence="1">YXFP-22015</strain>
    </source>
</reference>